<dbReference type="Gene3D" id="3.30.200.20">
    <property type="entry name" value="Phosphorylase Kinase, domain 1"/>
    <property type="match status" value="1"/>
</dbReference>
<gene>
    <name evidence="15" type="ORF">SAMN04488059_10843</name>
    <name evidence="14" type="ORF">WH91_21155</name>
</gene>
<dbReference type="GO" id="GO:0046677">
    <property type="term" value="P:response to antibiotic"/>
    <property type="evidence" value="ECO:0007669"/>
    <property type="project" value="UniProtKB-KW"/>
</dbReference>
<evidence type="ECO:0000256" key="1">
    <source>
        <dbReference type="ARBA" id="ARBA00006219"/>
    </source>
</evidence>
<dbReference type="Proteomes" id="UP000033519">
    <property type="component" value="Unassembled WGS sequence"/>
</dbReference>
<dbReference type="GO" id="GO:0046872">
    <property type="term" value="F:metal ion binding"/>
    <property type="evidence" value="ECO:0007669"/>
    <property type="project" value="UniProtKB-KW"/>
</dbReference>
<accession>A0A0F5PRU7</accession>
<keyword evidence="8 10" id="KW-0046">Antibiotic resistance</keyword>
<dbReference type="InterPro" id="IPR024165">
    <property type="entry name" value="Kan/Strep_kinase"/>
</dbReference>
<dbReference type="Gene3D" id="3.90.1200.10">
    <property type="match status" value="1"/>
</dbReference>
<dbReference type="InterPro" id="IPR051678">
    <property type="entry name" value="AGP_Transferase"/>
</dbReference>
<evidence type="ECO:0000256" key="5">
    <source>
        <dbReference type="ARBA" id="ARBA00022741"/>
    </source>
</evidence>
<dbReference type="GO" id="GO:0005524">
    <property type="term" value="F:ATP binding"/>
    <property type="evidence" value="ECO:0007669"/>
    <property type="project" value="UniProtKB-KW"/>
</dbReference>
<dbReference type="InterPro" id="IPR002575">
    <property type="entry name" value="Aminoglycoside_PTrfase"/>
</dbReference>
<evidence type="ECO:0000256" key="3">
    <source>
        <dbReference type="ARBA" id="ARBA00017903"/>
    </source>
</evidence>
<name>A0A0F5PRU7_9HYPH</name>
<dbReference type="InterPro" id="IPR011009">
    <property type="entry name" value="Kinase-like_dom_sf"/>
</dbReference>
<evidence type="ECO:0000259" key="13">
    <source>
        <dbReference type="Pfam" id="PF01636"/>
    </source>
</evidence>
<feature type="binding site" evidence="12">
    <location>
        <position position="191"/>
    </location>
    <ligand>
        <name>Mg(2+)</name>
        <dbReference type="ChEBI" id="CHEBI:18420"/>
    </ligand>
</feature>
<reference evidence="14 16" key="1">
    <citation type="submission" date="2015-03" db="EMBL/GenBank/DDBJ databases">
        <authorList>
            <person name="Lepp D."/>
            <person name="Hassan Y.I."/>
            <person name="Li X.-Z."/>
            <person name="Zhou T."/>
        </authorList>
    </citation>
    <scope>NUCLEOTIDE SEQUENCE [LARGE SCALE GENOMIC DNA]</scope>
    <source>
        <strain evidence="14 16">Cr7-05</strain>
    </source>
</reference>
<dbReference type="Pfam" id="PF01636">
    <property type="entry name" value="APH"/>
    <property type="match status" value="1"/>
</dbReference>
<dbReference type="EMBL" id="FOMB01000008">
    <property type="protein sequence ID" value="SFC64025.1"/>
    <property type="molecule type" value="Genomic_DNA"/>
</dbReference>
<dbReference type="Proteomes" id="UP000182258">
    <property type="component" value="Unassembled WGS sequence"/>
</dbReference>
<dbReference type="GO" id="GO:0008910">
    <property type="term" value="F:kanamycin kinase activity"/>
    <property type="evidence" value="ECO:0007669"/>
    <property type="project" value="UniProtKB-EC"/>
</dbReference>
<dbReference type="PATRIC" id="fig|728005.3.peg.2620"/>
<dbReference type="EC" id="2.7.1.95" evidence="2"/>
<keyword evidence="4 10" id="KW-0808">Transferase</keyword>
<evidence type="ECO:0000313" key="15">
    <source>
        <dbReference type="EMBL" id="SFC64025.1"/>
    </source>
</evidence>
<comment type="catalytic activity">
    <reaction evidence="9">
        <text>kanamycin A + ATP = kanamycin 3'-phosphate + ADP + H(+)</text>
        <dbReference type="Rhea" id="RHEA:24256"/>
        <dbReference type="ChEBI" id="CHEBI:15378"/>
        <dbReference type="ChEBI" id="CHEBI:30616"/>
        <dbReference type="ChEBI" id="CHEBI:57909"/>
        <dbReference type="ChEBI" id="CHEBI:58214"/>
        <dbReference type="ChEBI" id="CHEBI:456216"/>
        <dbReference type="EC" id="2.7.1.95"/>
    </reaction>
</comment>
<keyword evidence="12" id="KW-0479">Metal-binding</keyword>
<evidence type="ECO:0000256" key="2">
    <source>
        <dbReference type="ARBA" id="ARBA00012193"/>
    </source>
</evidence>
<evidence type="ECO:0000256" key="4">
    <source>
        <dbReference type="ARBA" id="ARBA00022679"/>
    </source>
</evidence>
<dbReference type="PANTHER" id="PTHR21310">
    <property type="entry name" value="AMINOGLYCOSIDE PHOSPHOTRANSFERASE-RELATED-RELATED"/>
    <property type="match status" value="1"/>
</dbReference>
<dbReference type="CDD" id="cd05150">
    <property type="entry name" value="APH"/>
    <property type="match status" value="1"/>
</dbReference>
<dbReference type="NCBIfam" id="NF033068">
    <property type="entry name" value="APH_3p"/>
    <property type="match status" value="1"/>
</dbReference>
<keyword evidence="16" id="KW-1185">Reference proteome</keyword>
<keyword evidence="5 10" id="KW-0547">Nucleotide-binding</keyword>
<sequence length="259" mass="28577">MPASISEHPALPSRLAVLGECAQVTLGRSGAKVWRIEHGAETLFLKAEATHPLSELPGEAHRLQWLGGTPVPVPEVRDSFAEDDFNWLLMTAMPGTDLSQLTASPNQLRIALASGLRALHELDTLDCPFDHRLNVHLADGAANLAAGRVDETDFDESRDGWTGRQVLDWLLEHRPTSEDLVVTHGDASLPNMMSRDGAFAGVIDCGRLGVSDRWQDLALACRSLIYNCGREHVAPFLAAYGAEWDETRYRYYCTLDELF</sequence>
<evidence type="ECO:0000256" key="8">
    <source>
        <dbReference type="ARBA" id="ARBA00023251"/>
    </source>
</evidence>
<keyword evidence="6 10" id="KW-0418">Kinase</keyword>
<evidence type="ECO:0000256" key="10">
    <source>
        <dbReference type="PIRNR" id="PIRNR000706"/>
    </source>
</evidence>
<evidence type="ECO:0000256" key="6">
    <source>
        <dbReference type="ARBA" id="ARBA00022777"/>
    </source>
</evidence>
<comment type="similarity">
    <text evidence="1 10">Belongs to the aminoglycoside phosphotransferase family.</text>
</comment>
<feature type="active site" description="Proton acceptor" evidence="11">
    <location>
        <position position="186"/>
    </location>
</feature>
<evidence type="ECO:0000256" key="12">
    <source>
        <dbReference type="PIRSR" id="PIRSR000706-2"/>
    </source>
</evidence>
<dbReference type="STRING" id="728005.SAMN04488059_10843"/>
<organism evidence="15 17">
    <name type="scientific">Devosia psychrophila</name>
    <dbReference type="NCBI Taxonomy" id="728005"/>
    <lineage>
        <taxon>Bacteria</taxon>
        <taxon>Pseudomonadati</taxon>
        <taxon>Pseudomonadota</taxon>
        <taxon>Alphaproteobacteria</taxon>
        <taxon>Hyphomicrobiales</taxon>
        <taxon>Devosiaceae</taxon>
        <taxon>Devosia</taxon>
    </lineage>
</organism>
<feature type="domain" description="Aminoglycoside phosphotransferase" evidence="13">
    <location>
        <begin position="23"/>
        <end position="248"/>
    </location>
</feature>
<evidence type="ECO:0000313" key="17">
    <source>
        <dbReference type="Proteomes" id="UP000182258"/>
    </source>
</evidence>
<dbReference type="PIRSF" id="PIRSF000706">
    <property type="entry name" value="Kanamycin_kin"/>
    <property type="match status" value="1"/>
</dbReference>
<evidence type="ECO:0000256" key="11">
    <source>
        <dbReference type="PIRSR" id="PIRSR000706-1"/>
    </source>
</evidence>
<dbReference type="RefSeq" id="WP_046172983.1">
    <property type="nucleotide sequence ID" value="NZ_FOMB01000008.1"/>
</dbReference>
<proteinExistence type="inferred from homology"/>
<dbReference type="AlphaFoldDB" id="A0A0F5PRU7"/>
<evidence type="ECO:0000256" key="7">
    <source>
        <dbReference type="ARBA" id="ARBA00022840"/>
    </source>
</evidence>
<keyword evidence="12" id="KW-0460">Magnesium</keyword>
<dbReference type="OrthoDB" id="3806873at2"/>
<protein>
    <recommendedName>
        <fullName evidence="3">Aminoglycoside 3'-phosphotransferase</fullName>
        <ecNumber evidence="2">2.7.1.95</ecNumber>
    </recommendedName>
</protein>
<dbReference type="EMBL" id="LAPV01000228">
    <property type="protein sequence ID" value="KKC31106.1"/>
    <property type="molecule type" value="Genomic_DNA"/>
</dbReference>
<dbReference type="SUPFAM" id="SSF56112">
    <property type="entry name" value="Protein kinase-like (PK-like)"/>
    <property type="match status" value="1"/>
</dbReference>
<dbReference type="PANTHER" id="PTHR21310:SF41">
    <property type="entry name" value="3'-PHOSPHOTRANSFERASE, PUTATIVE-RELATED"/>
    <property type="match status" value="1"/>
</dbReference>
<evidence type="ECO:0000256" key="9">
    <source>
        <dbReference type="ARBA" id="ARBA00048925"/>
    </source>
</evidence>
<feature type="binding site" evidence="12">
    <location>
        <position position="204"/>
    </location>
    <ligand>
        <name>Mg(2+)</name>
        <dbReference type="ChEBI" id="CHEBI:18420"/>
    </ligand>
</feature>
<evidence type="ECO:0000313" key="14">
    <source>
        <dbReference type="EMBL" id="KKC31106.1"/>
    </source>
</evidence>
<evidence type="ECO:0000313" key="16">
    <source>
        <dbReference type="Proteomes" id="UP000033519"/>
    </source>
</evidence>
<keyword evidence="7 10" id="KW-0067">ATP-binding</keyword>
<reference evidence="15 17" key="2">
    <citation type="submission" date="2016-10" db="EMBL/GenBank/DDBJ databases">
        <authorList>
            <person name="de Groot N.N."/>
        </authorList>
    </citation>
    <scope>NUCLEOTIDE SEQUENCE [LARGE SCALE GENOMIC DNA]</scope>
    <source>
        <strain evidence="15 17">CGMCC 1.10210</strain>
    </source>
</reference>